<dbReference type="RefSeq" id="WP_091770751.1">
    <property type="nucleotide sequence ID" value="NZ_FNHG01000014.1"/>
</dbReference>
<dbReference type="InterPro" id="IPR050595">
    <property type="entry name" value="Bact_response_regulator"/>
</dbReference>
<dbReference type="PANTHER" id="PTHR44591">
    <property type="entry name" value="STRESS RESPONSE REGULATOR PROTEIN 1"/>
    <property type="match status" value="1"/>
</dbReference>
<dbReference type="EMBL" id="FNHG01000014">
    <property type="protein sequence ID" value="SDM56163.1"/>
    <property type="molecule type" value="Genomic_DNA"/>
</dbReference>
<dbReference type="STRING" id="144026.SAMN04488568_11435"/>
<evidence type="ECO:0000256" key="1">
    <source>
        <dbReference type="ARBA" id="ARBA00022553"/>
    </source>
</evidence>
<dbReference type="PROSITE" id="PS50110">
    <property type="entry name" value="RESPONSE_REGULATORY"/>
    <property type="match status" value="1"/>
</dbReference>
<keyword evidence="5" id="KW-1185">Reference proteome</keyword>
<organism evidence="4 5">
    <name type="scientific">Maricaulis salignorans</name>
    <dbReference type="NCBI Taxonomy" id="144026"/>
    <lineage>
        <taxon>Bacteria</taxon>
        <taxon>Pseudomonadati</taxon>
        <taxon>Pseudomonadota</taxon>
        <taxon>Alphaproteobacteria</taxon>
        <taxon>Maricaulales</taxon>
        <taxon>Maricaulaceae</taxon>
        <taxon>Maricaulis</taxon>
    </lineage>
</organism>
<proteinExistence type="predicted"/>
<name>A0A1G9U8N5_9PROT</name>
<evidence type="ECO:0000259" key="3">
    <source>
        <dbReference type="PROSITE" id="PS50110"/>
    </source>
</evidence>
<protein>
    <submittedName>
        <fullName evidence="4">Response regulator receiver domain-containing protein</fullName>
    </submittedName>
</protein>
<evidence type="ECO:0000313" key="4">
    <source>
        <dbReference type="EMBL" id="SDM56163.1"/>
    </source>
</evidence>
<dbReference type="InterPro" id="IPR001789">
    <property type="entry name" value="Sig_transdc_resp-reg_receiver"/>
</dbReference>
<dbReference type="InterPro" id="IPR011006">
    <property type="entry name" value="CheY-like_superfamily"/>
</dbReference>
<dbReference type="Pfam" id="PF00072">
    <property type="entry name" value="Response_reg"/>
    <property type="match status" value="1"/>
</dbReference>
<evidence type="ECO:0000313" key="5">
    <source>
        <dbReference type="Proteomes" id="UP000199759"/>
    </source>
</evidence>
<dbReference type="OrthoDB" id="9786548at2"/>
<dbReference type="Proteomes" id="UP000199759">
    <property type="component" value="Unassembled WGS sequence"/>
</dbReference>
<accession>A0A1G9U8N5</accession>
<dbReference type="Gene3D" id="3.40.50.2300">
    <property type="match status" value="1"/>
</dbReference>
<feature type="domain" description="Response regulatory" evidence="3">
    <location>
        <begin position="11"/>
        <end position="130"/>
    </location>
</feature>
<keyword evidence="1 2" id="KW-0597">Phosphoprotein</keyword>
<dbReference type="SMART" id="SM00448">
    <property type="entry name" value="REC"/>
    <property type="match status" value="1"/>
</dbReference>
<dbReference type="SUPFAM" id="SSF52172">
    <property type="entry name" value="CheY-like"/>
    <property type="match status" value="1"/>
</dbReference>
<dbReference type="GO" id="GO:0000160">
    <property type="term" value="P:phosphorelay signal transduction system"/>
    <property type="evidence" value="ECO:0007669"/>
    <property type="project" value="InterPro"/>
</dbReference>
<feature type="modified residue" description="4-aspartylphosphate" evidence="2">
    <location>
        <position position="61"/>
    </location>
</feature>
<sequence length="166" mass="17766">MALEATLSQTRILVVDDNAALRGVLRVSLQAFGCAKVIETGSVAQALDILKTQPVDLVITDWKMKPRDGIDLVSSIRSPVSSPCPGLPVIMLTAYDGTDKIRQARRAGVNAFLIKPVTASALASCLRDVLTGDQGFVETDSYVGPERRETDRSDLPCSAVQLTASH</sequence>
<dbReference type="AlphaFoldDB" id="A0A1G9U8N5"/>
<reference evidence="4 5" key="1">
    <citation type="submission" date="2016-10" db="EMBL/GenBank/DDBJ databases">
        <authorList>
            <person name="de Groot N.N."/>
        </authorList>
    </citation>
    <scope>NUCLEOTIDE SEQUENCE [LARGE SCALE GENOMIC DNA]</scope>
    <source>
        <strain evidence="4 5">DSM 16077</strain>
    </source>
</reference>
<dbReference type="PANTHER" id="PTHR44591:SF25">
    <property type="entry name" value="CHEMOTAXIS TWO-COMPONENT RESPONSE REGULATOR"/>
    <property type="match status" value="1"/>
</dbReference>
<gene>
    <name evidence="4" type="ORF">SAMN04488568_11435</name>
</gene>
<evidence type="ECO:0000256" key="2">
    <source>
        <dbReference type="PROSITE-ProRule" id="PRU00169"/>
    </source>
</evidence>